<dbReference type="InterPro" id="IPR001279">
    <property type="entry name" value="Metallo-B-lactamas"/>
</dbReference>
<dbReference type="InterPro" id="IPR050662">
    <property type="entry name" value="Sec-metab_biosynth-thioest"/>
</dbReference>
<dbReference type="Gene3D" id="3.60.15.10">
    <property type="entry name" value="Ribonuclease Z/Hydroxyacylglutathione hydrolase-like"/>
    <property type="match status" value="1"/>
</dbReference>
<feature type="domain" description="Metallo-beta-lactamase" evidence="1">
    <location>
        <begin position="37"/>
        <end position="249"/>
    </location>
</feature>
<reference evidence="2" key="1">
    <citation type="submission" date="2011-10" db="EMBL/GenBank/DDBJ databases">
        <title>The Genome Sequence of Oxalobacter formigenes HOxBLS.</title>
        <authorList>
            <consortium name="The Broad Institute Genome Sequencing Platform"/>
            <person name="Earl A."/>
            <person name="Ward D."/>
            <person name="Feldgarden M."/>
            <person name="Gevers D."/>
            <person name="Allison M.J."/>
            <person name="Humphrey S."/>
            <person name="Young S.K."/>
            <person name="Zeng Q."/>
            <person name="Gargeya S."/>
            <person name="Fitzgerald M."/>
            <person name="Haas B."/>
            <person name="Abouelleil A."/>
            <person name="Alvarado L."/>
            <person name="Arachchi H.M."/>
            <person name="Berlin A."/>
            <person name="Brown A."/>
            <person name="Chapman S.B."/>
            <person name="Chen Z."/>
            <person name="Dunbar C."/>
            <person name="Freedman E."/>
            <person name="Gearin G."/>
            <person name="Goldberg J."/>
            <person name="Griggs A."/>
            <person name="Gujja S."/>
            <person name="Heiman D."/>
            <person name="Howarth C."/>
            <person name="Larson L."/>
            <person name="Lui A."/>
            <person name="MacDonald P.J.P."/>
            <person name="Montmayeur A."/>
            <person name="Murphy C."/>
            <person name="Neiman D."/>
            <person name="Pearson M."/>
            <person name="Priest M."/>
            <person name="Roberts A."/>
            <person name="Saif S."/>
            <person name="Shea T."/>
            <person name="Shenoy N."/>
            <person name="Sisk P."/>
            <person name="Stolte C."/>
            <person name="Sykes S."/>
            <person name="Wortman J."/>
            <person name="Nusbaum C."/>
            <person name="Birren B."/>
        </authorList>
    </citation>
    <scope>NUCLEOTIDE SEQUENCE [LARGE SCALE GENOMIC DNA]</scope>
    <source>
        <strain evidence="2">HOxBLS</strain>
    </source>
</reference>
<dbReference type="InterPro" id="IPR036388">
    <property type="entry name" value="WH-like_DNA-bd_sf"/>
</dbReference>
<keyword evidence="3" id="KW-1185">Reference proteome</keyword>
<name>C3X686_9BURK</name>
<dbReference type="Gene3D" id="1.10.10.10">
    <property type="entry name" value="Winged helix-like DNA-binding domain superfamily/Winged helix DNA-binding domain"/>
    <property type="match status" value="1"/>
</dbReference>
<evidence type="ECO:0000313" key="3">
    <source>
        <dbReference type="Proteomes" id="UP000003973"/>
    </source>
</evidence>
<dbReference type="PANTHER" id="PTHR23131:SF4">
    <property type="entry name" value="METALLO-BETA-LACTAMASE SUPERFAMILY POTEIN"/>
    <property type="match status" value="1"/>
</dbReference>
<evidence type="ECO:0000313" key="2">
    <source>
        <dbReference type="EMBL" id="EEO28722.1"/>
    </source>
</evidence>
<dbReference type="RefSeq" id="WP_005878676.1">
    <property type="nucleotide sequence ID" value="NZ_KI392030.1"/>
</dbReference>
<evidence type="ECO:0000259" key="1">
    <source>
        <dbReference type="SMART" id="SM00849"/>
    </source>
</evidence>
<comment type="caution">
    <text evidence="2">The sequence shown here is derived from an EMBL/GenBank/DDBJ whole genome shotgun (WGS) entry which is preliminary data.</text>
</comment>
<dbReference type="InterPro" id="IPR048933">
    <property type="entry name" value="B_lactamase-like_C"/>
</dbReference>
<dbReference type="SUPFAM" id="SSF56281">
    <property type="entry name" value="Metallo-hydrolase/oxidoreductase"/>
    <property type="match status" value="1"/>
</dbReference>
<gene>
    <name evidence="2" type="ORF">OFAG_01875</name>
</gene>
<dbReference type="eggNOG" id="COG0491">
    <property type="taxonomic scope" value="Bacteria"/>
</dbReference>
<dbReference type="Proteomes" id="UP000003973">
    <property type="component" value="Unassembled WGS sequence"/>
</dbReference>
<accession>C3X686</accession>
<dbReference type="PANTHER" id="PTHR23131">
    <property type="entry name" value="ENDORIBONUCLEASE LACTB2"/>
    <property type="match status" value="1"/>
</dbReference>
<dbReference type="SMART" id="SM00849">
    <property type="entry name" value="Lactamase_B"/>
    <property type="match status" value="1"/>
</dbReference>
<dbReference type="InterPro" id="IPR036866">
    <property type="entry name" value="RibonucZ/Hydroxyglut_hydro"/>
</dbReference>
<dbReference type="Pfam" id="PF21221">
    <property type="entry name" value="B_lactamase-like_C"/>
    <property type="match status" value="1"/>
</dbReference>
<organism evidence="2 3">
    <name type="scientific">Oxalobacter paraformigenes</name>
    <dbReference type="NCBI Taxonomy" id="556268"/>
    <lineage>
        <taxon>Bacteria</taxon>
        <taxon>Pseudomonadati</taxon>
        <taxon>Pseudomonadota</taxon>
        <taxon>Betaproteobacteria</taxon>
        <taxon>Burkholderiales</taxon>
        <taxon>Oxalobacteraceae</taxon>
        <taxon>Oxalobacter</taxon>
    </lineage>
</organism>
<sequence length="336" mass="38270">MTEIRYPFGKTVPIETAAKITPEILWLRMPLPFILNHVNVWLLKDTDGWCAVDTGVSWDGGKACWEKHLEKYHLARQVVTHYHPDHIGLSGWLEEKTGAPLWITQGEYLSALAYRNQSGNYSVDATIRLFESHGLDNPRLEALRERGNAYANGCPLIPATFHRLRNGEFIHIGEHVWEVIVGYGHAVEHASFYCRKLNVLISGDMLLPSISTNIPVMASSPEGNPLKDFLDSIREYRKLPEDTLVLPSHGRPFIGIHSRVGFLEEHHRKRCEAVLSACSVPRTACEILPILFEKDITDAHQCLFAMGEAIAHLNYLEKQHKLEKREKNRRIRFVTA</sequence>
<protein>
    <recommendedName>
        <fullName evidence="1">Metallo-beta-lactamase domain-containing protein</fullName>
    </recommendedName>
</protein>
<dbReference type="Pfam" id="PF00753">
    <property type="entry name" value="Lactamase_B"/>
    <property type="match status" value="1"/>
</dbReference>
<dbReference type="AlphaFoldDB" id="C3X686"/>
<dbReference type="EMBL" id="ACDP02000002">
    <property type="protein sequence ID" value="EEO28722.1"/>
    <property type="molecule type" value="Genomic_DNA"/>
</dbReference>
<proteinExistence type="predicted"/>
<dbReference type="HOGENOM" id="CLU_048478_0_1_4"/>